<dbReference type="OrthoDB" id="123261at2"/>
<protein>
    <submittedName>
        <fullName evidence="3">DUF3311 domain-containing protein</fullName>
    </submittedName>
</protein>
<dbReference type="InterPro" id="IPR021741">
    <property type="entry name" value="DUF3311"/>
</dbReference>
<name>A0A5R8Z4U7_9ACTN</name>
<feature type="region of interest" description="Disordered" evidence="1">
    <location>
        <begin position="1"/>
        <end position="20"/>
    </location>
</feature>
<reference evidence="3" key="1">
    <citation type="submission" date="2019-05" db="EMBL/GenBank/DDBJ databases">
        <title>Isolation, diversity and antifungal activity of Actinobacteria from wheat.</title>
        <authorList>
            <person name="Yu B."/>
        </authorList>
    </citation>
    <scope>NUCLEOTIDE SEQUENCE [LARGE SCALE GENOMIC DNA]</scope>
    <source>
        <strain evidence="3">NEAU-HEGS1-5</strain>
    </source>
</reference>
<proteinExistence type="predicted"/>
<keyword evidence="2" id="KW-0812">Transmembrane</keyword>
<evidence type="ECO:0000256" key="2">
    <source>
        <dbReference type="SAM" id="Phobius"/>
    </source>
</evidence>
<keyword evidence="4" id="KW-1185">Reference proteome</keyword>
<feature type="transmembrane region" description="Helical" evidence="2">
    <location>
        <begin position="50"/>
        <end position="70"/>
    </location>
</feature>
<dbReference type="EMBL" id="VANP01000004">
    <property type="protein sequence ID" value="TLP60779.1"/>
    <property type="molecule type" value="Genomic_DNA"/>
</dbReference>
<dbReference type="Pfam" id="PF11755">
    <property type="entry name" value="DUF3311"/>
    <property type="match status" value="1"/>
</dbReference>
<dbReference type="AlphaFoldDB" id="A0A5R8Z4U7"/>
<keyword evidence="2" id="KW-1133">Transmembrane helix</keyword>
<gene>
    <name evidence="3" type="ORF">FED44_12975</name>
</gene>
<dbReference type="Proteomes" id="UP000309033">
    <property type="component" value="Unassembled WGS sequence"/>
</dbReference>
<sequence>MENVLTTPDRSDGRSDDRSPLNWLLPLPIAIPLLPPLFNAVEPRLFGIPLFYWLQLAFIVLGVTTTTLVYRATRRRNR</sequence>
<keyword evidence="2" id="KW-0472">Membrane</keyword>
<evidence type="ECO:0000256" key="1">
    <source>
        <dbReference type="SAM" id="MobiDB-lite"/>
    </source>
</evidence>
<organism evidence="3 4">
    <name type="scientific">Microbispora triticiradicis</name>
    <dbReference type="NCBI Taxonomy" id="2200763"/>
    <lineage>
        <taxon>Bacteria</taxon>
        <taxon>Bacillati</taxon>
        <taxon>Actinomycetota</taxon>
        <taxon>Actinomycetes</taxon>
        <taxon>Streptosporangiales</taxon>
        <taxon>Streptosporangiaceae</taxon>
        <taxon>Microbispora</taxon>
    </lineage>
</organism>
<evidence type="ECO:0000313" key="3">
    <source>
        <dbReference type="EMBL" id="TLP60779.1"/>
    </source>
</evidence>
<accession>A0A5R8Z4U7</accession>
<evidence type="ECO:0000313" key="4">
    <source>
        <dbReference type="Proteomes" id="UP000309033"/>
    </source>
</evidence>
<comment type="caution">
    <text evidence="3">The sequence shown here is derived from an EMBL/GenBank/DDBJ whole genome shotgun (WGS) entry which is preliminary data.</text>
</comment>
<feature type="compositionally biased region" description="Basic and acidic residues" evidence="1">
    <location>
        <begin position="9"/>
        <end position="19"/>
    </location>
</feature>
<feature type="transmembrane region" description="Helical" evidence="2">
    <location>
        <begin position="21"/>
        <end position="38"/>
    </location>
</feature>